<dbReference type="EMBL" id="FRFE01000002">
    <property type="protein sequence ID" value="SHO43543.1"/>
    <property type="molecule type" value="Genomic_DNA"/>
</dbReference>
<evidence type="ECO:0000259" key="3">
    <source>
        <dbReference type="PROSITE" id="PS50893"/>
    </source>
</evidence>
<dbReference type="OrthoDB" id="9809450at2"/>
<dbReference type="GO" id="GO:0016887">
    <property type="term" value="F:ATP hydrolysis activity"/>
    <property type="evidence" value="ECO:0007669"/>
    <property type="project" value="InterPro"/>
</dbReference>
<dbReference type="Gene3D" id="3.40.50.300">
    <property type="entry name" value="P-loop containing nucleotide triphosphate hydrolases"/>
    <property type="match status" value="2"/>
</dbReference>
<reference evidence="4 5" key="1">
    <citation type="submission" date="2016-12" db="EMBL/GenBank/DDBJ databases">
        <authorList>
            <person name="Song W.-J."/>
            <person name="Kurnit D.M."/>
        </authorList>
    </citation>
    <scope>NUCLEOTIDE SEQUENCE [LARGE SCALE GENOMIC DNA]</scope>
    <source>
        <strain evidence="4 5">DSM 18488</strain>
    </source>
</reference>
<dbReference type="Pfam" id="PF00005">
    <property type="entry name" value="ABC_tran"/>
    <property type="match status" value="2"/>
</dbReference>
<dbReference type="AlphaFoldDB" id="A0A1M7XXA7"/>
<protein>
    <submittedName>
        <fullName evidence="4">ABC-2 type transport system ATP-binding protein</fullName>
    </submittedName>
</protein>
<gene>
    <name evidence="4" type="ORF">SAMN02745220_00413</name>
</gene>
<organism evidence="4 5">
    <name type="scientific">Desulfopila aestuarii DSM 18488</name>
    <dbReference type="NCBI Taxonomy" id="1121416"/>
    <lineage>
        <taxon>Bacteria</taxon>
        <taxon>Pseudomonadati</taxon>
        <taxon>Thermodesulfobacteriota</taxon>
        <taxon>Desulfobulbia</taxon>
        <taxon>Desulfobulbales</taxon>
        <taxon>Desulfocapsaceae</taxon>
        <taxon>Desulfopila</taxon>
    </lineage>
</organism>
<accession>A0A1M7XXA7</accession>
<dbReference type="PANTHER" id="PTHR43038:SF3">
    <property type="entry name" value="ABC TRANSPORTER G FAMILY MEMBER 20 ISOFORM X1"/>
    <property type="match status" value="1"/>
</dbReference>
<keyword evidence="1" id="KW-0547">Nucleotide-binding</keyword>
<keyword evidence="2 4" id="KW-0067">ATP-binding</keyword>
<name>A0A1M7XXA7_9BACT</name>
<dbReference type="PROSITE" id="PS00211">
    <property type="entry name" value="ABC_TRANSPORTER_1"/>
    <property type="match status" value="1"/>
</dbReference>
<dbReference type="PROSITE" id="PS50893">
    <property type="entry name" value="ABC_TRANSPORTER_2"/>
    <property type="match status" value="2"/>
</dbReference>
<dbReference type="GO" id="GO:0005524">
    <property type="term" value="F:ATP binding"/>
    <property type="evidence" value="ECO:0007669"/>
    <property type="project" value="UniProtKB-KW"/>
</dbReference>
<dbReference type="SMART" id="SM00382">
    <property type="entry name" value="AAA"/>
    <property type="match status" value="2"/>
</dbReference>
<evidence type="ECO:0000313" key="4">
    <source>
        <dbReference type="EMBL" id="SHO43543.1"/>
    </source>
</evidence>
<dbReference type="InterPro" id="IPR003593">
    <property type="entry name" value="AAA+_ATPase"/>
</dbReference>
<dbReference type="SUPFAM" id="SSF52540">
    <property type="entry name" value="P-loop containing nucleoside triphosphate hydrolases"/>
    <property type="match status" value="2"/>
</dbReference>
<dbReference type="RefSeq" id="WP_073611791.1">
    <property type="nucleotide sequence ID" value="NZ_FRFE01000002.1"/>
</dbReference>
<dbReference type="Proteomes" id="UP000184603">
    <property type="component" value="Unassembled WGS sequence"/>
</dbReference>
<proteinExistence type="predicted"/>
<sequence>MSNSSPIAPHHAEGAKADIVLMVEALSKCFPGKKTPEIQALDNVSFTVSRNQVTGLVGADGAGKTTLIRIAAGLLVPTSGSVTVLGLDSATDTLEIQSRVGYMPQKFGLYQDLTVAENMTLYADLQGVPSKERTDKFRRLLQMTDLGAYTGRRAGALSGGMKQKLGLACALIKSPEILLLDEPTVGVDPVSRRELWKIVNELVEKDGIGVLVSTAYLDEAEKCDQVVVLHEGKVLAEGTPKEFMRPMAGQVLLIDASPGKKARNIYTRLSGMDDIVDVTIRSGRVRTVLAENADKNALAESLGAATIHQANPTFEDAFMALIPRSAQHHQPSPSTFLHPGHDQEEIVRTHELQKMFGTFEAVKKLSFSVKRGEIFGLLGPNGAGKSTTFRMLCGLLPASAGEISVAGHDLRRARAKARARLGYMAQQFSLYGQLTTRENLSFFGKAYGLSGKLLKTRMEWAFDEFSLARWANRPAGGLPGGNKQRLAMAVALLHEPDILFLDEPTSGVDPFARREFWLRINTFAEQGTTVVVTTHFMEEAEYCDRMLIMSQGDTLAFGTPAEIRELAKTSGNPQPTMDDAFIALAEGKVNMAQSAPAPPYREDTLP</sequence>
<dbReference type="CDD" id="cd03230">
    <property type="entry name" value="ABC_DR_subfamily_A"/>
    <property type="match status" value="1"/>
</dbReference>
<dbReference type="STRING" id="1121416.SAMN02745220_00413"/>
<dbReference type="InterPro" id="IPR017871">
    <property type="entry name" value="ABC_transporter-like_CS"/>
</dbReference>
<feature type="domain" description="ABC transporter" evidence="3">
    <location>
        <begin position="347"/>
        <end position="576"/>
    </location>
</feature>
<feature type="domain" description="ABC transporter" evidence="3">
    <location>
        <begin position="21"/>
        <end position="256"/>
    </location>
</feature>
<dbReference type="PANTHER" id="PTHR43038">
    <property type="entry name" value="ATP-BINDING CASSETTE, SUB-FAMILY H, MEMBER 1"/>
    <property type="match status" value="1"/>
</dbReference>
<evidence type="ECO:0000256" key="2">
    <source>
        <dbReference type="ARBA" id="ARBA00022840"/>
    </source>
</evidence>
<dbReference type="InterPro" id="IPR027417">
    <property type="entry name" value="P-loop_NTPase"/>
</dbReference>
<keyword evidence="5" id="KW-1185">Reference proteome</keyword>
<evidence type="ECO:0000256" key="1">
    <source>
        <dbReference type="ARBA" id="ARBA00022741"/>
    </source>
</evidence>
<dbReference type="InterPro" id="IPR003439">
    <property type="entry name" value="ABC_transporter-like_ATP-bd"/>
</dbReference>
<evidence type="ECO:0000313" key="5">
    <source>
        <dbReference type="Proteomes" id="UP000184603"/>
    </source>
</evidence>